<gene>
    <name evidence="1" type="ORF">UFOVP972_266</name>
</gene>
<sequence length="95" mass="10952">MKTITLILFLTAGVNLSFSQKPISNEYVVTTADRSTVYILDDPMGRLIYTSWQTDPLYNGFKPNVVLVDNLKKYRRKVNKKNNNYDNRTSSKGKE</sequence>
<dbReference type="EMBL" id="LR796923">
    <property type="protein sequence ID" value="CAB4175590.1"/>
    <property type="molecule type" value="Genomic_DNA"/>
</dbReference>
<reference evidence="1" key="1">
    <citation type="submission" date="2020-05" db="EMBL/GenBank/DDBJ databases">
        <authorList>
            <person name="Chiriac C."/>
            <person name="Salcher M."/>
            <person name="Ghai R."/>
            <person name="Kavagutti S V."/>
        </authorList>
    </citation>
    <scope>NUCLEOTIDE SEQUENCE</scope>
</reference>
<evidence type="ECO:0000313" key="1">
    <source>
        <dbReference type="EMBL" id="CAB4175590.1"/>
    </source>
</evidence>
<protein>
    <submittedName>
        <fullName evidence="1">Uncharacterized protein</fullName>
    </submittedName>
</protein>
<name>A0A6J5PUK3_9CAUD</name>
<organism evidence="1">
    <name type="scientific">uncultured Caudovirales phage</name>
    <dbReference type="NCBI Taxonomy" id="2100421"/>
    <lineage>
        <taxon>Viruses</taxon>
        <taxon>Duplodnaviria</taxon>
        <taxon>Heunggongvirae</taxon>
        <taxon>Uroviricota</taxon>
        <taxon>Caudoviricetes</taxon>
        <taxon>Peduoviridae</taxon>
        <taxon>Maltschvirus</taxon>
        <taxon>Maltschvirus maltsch</taxon>
    </lineage>
</organism>
<proteinExistence type="predicted"/>
<accession>A0A6J5PUK3</accession>